<dbReference type="Gene3D" id="3.40.50.880">
    <property type="match status" value="1"/>
</dbReference>
<dbReference type="InterPro" id="IPR029062">
    <property type="entry name" value="Class_I_gatase-like"/>
</dbReference>
<dbReference type="PANTHER" id="PTHR43130:SF2">
    <property type="entry name" value="DJ-1_PFPI DOMAIN-CONTAINING PROTEIN"/>
    <property type="match status" value="1"/>
</dbReference>
<dbReference type="InterPro" id="IPR052158">
    <property type="entry name" value="INH-QAR"/>
</dbReference>
<dbReference type="PANTHER" id="PTHR43130">
    <property type="entry name" value="ARAC-FAMILY TRANSCRIPTIONAL REGULATOR"/>
    <property type="match status" value="1"/>
</dbReference>
<evidence type="ECO:0000313" key="3">
    <source>
        <dbReference type="Proteomes" id="UP001206895"/>
    </source>
</evidence>
<dbReference type="SUPFAM" id="SSF52317">
    <property type="entry name" value="Class I glutamine amidotransferase-like"/>
    <property type="match status" value="1"/>
</dbReference>
<dbReference type="EMBL" id="JAMTCJ010000004">
    <property type="protein sequence ID" value="MCP2178108.1"/>
    <property type="molecule type" value="Genomic_DNA"/>
</dbReference>
<dbReference type="Proteomes" id="UP001206895">
    <property type="component" value="Unassembled WGS sequence"/>
</dbReference>
<protein>
    <submittedName>
        <fullName evidence="2">DJ-1/PfpI family protein</fullName>
    </submittedName>
</protein>
<proteinExistence type="predicted"/>
<sequence>MIIAMGLFPKFTALDLVGPYQVFASMPGVQVVLCAEKPGMVTDDNGLIEIQVDNAFDEVAEPDIVVIPGGQGARDEARAHGPIVDWVAATHPTTRWTSSVCTGSLILAAAGLLNGVHATTHWCFYDELASHGAIPSDQRVVMNNRVATAAGVSAGIDLALTLVGEVESPTMAQAIQLGIEYDPRPPFDSGSPSKADPELRDLVFALMTRPGQWTPG</sequence>
<dbReference type="Pfam" id="PF01965">
    <property type="entry name" value="DJ-1_PfpI"/>
    <property type="match status" value="1"/>
</dbReference>
<feature type="domain" description="DJ-1/PfpI" evidence="1">
    <location>
        <begin position="3"/>
        <end position="163"/>
    </location>
</feature>
<dbReference type="RefSeq" id="WP_253663065.1">
    <property type="nucleotide sequence ID" value="NZ_BAAAJQ010000003.1"/>
</dbReference>
<accession>A0ABT1HJK5</accession>
<dbReference type="InterPro" id="IPR002818">
    <property type="entry name" value="DJ-1/PfpI"/>
</dbReference>
<keyword evidence="3" id="KW-1185">Reference proteome</keyword>
<name>A0ABT1HJK5_9NOCA</name>
<evidence type="ECO:0000259" key="1">
    <source>
        <dbReference type="Pfam" id="PF01965"/>
    </source>
</evidence>
<reference evidence="2 3" key="1">
    <citation type="submission" date="2022-06" db="EMBL/GenBank/DDBJ databases">
        <title>Genomic Encyclopedia of Archaeal and Bacterial Type Strains, Phase II (KMG-II): from individual species to whole genera.</title>
        <authorList>
            <person name="Goeker M."/>
        </authorList>
    </citation>
    <scope>NUCLEOTIDE SEQUENCE [LARGE SCALE GENOMIC DNA]</scope>
    <source>
        <strain evidence="2 3">DSM 44693</strain>
    </source>
</reference>
<gene>
    <name evidence="2" type="ORF">LX13_003949</name>
</gene>
<evidence type="ECO:0000313" key="2">
    <source>
        <dbReference type="EMBL" id="MCP2178108.1"/>
    </source>
</evidence>
<comment type="caution">
    <text evidence="2">The sequence shown here is derived from an EMBL/GenBank/DDBJ whole genome shotgun (WGS) entry which is preliminary data.</text>
</comment>
<organism evidence="2 3">
    <name type="scientific">Williamsia maris</name>
    <dbReference type="NCBI Taxonomy" id="72806"/>
    <lineage>
        <taxon>Bacteria</taxon>
        <taxon>Bacillati</taxon>
        <taxon>Actinomycetota</taxon>
        <taxon>Actinomycetes</taxon>
        <taxon>Mycobacteriales</taxon>
        <taxon>Nocardiaceae</taxon>
        <taxon>Williamsia</taxon>
    </lineage>
</organism>
<dbReference type="CDD" id="cd03139">
    <property type="entry name" value="GATase1_PfpI_2"/>
    <property type="match status" value="1"/>
</dbReference>